<feature type="region of interest" description="Disordered" evidence="1">
    <location>
        <begin position="1"/>
        <end position="21"/>
    </location>
</feature>
<proteinExistence type="predicted"/>
<organism evidence="2 3">
    <name type="scientific">Microvirga makkahensis</name>
    <dbReference type="NCBI Taxonomy" id="1128670"/>
    <lineage>
        <taxon>Bacteria</taxon>
        <taxon>Pseudomonadati</taxon>
        <taxon>Pseudomonadota</taxon>
        <taxon>Alphaproteobacteria</taxon>
        <taxon>Hyphomicrobiales</taxon>
        <taxon>Methylobacteriaceae</taxon>
        <taxon>Microvirga</taxon>
    </lineage>
</organism>
<keyword evidence="3" id="KW-1185">Reference proteome</keyword>
<dbReference type="EMBL" id="WURB01000024">
    <property type="protein sequence ID" value="MXQ13984.1"/>
    <property type="molecule type" value="Genomic_DNA"/>
</dbReference>
<dbReference type="OrthoDB" id="9798237at2"/>
<gene>
    <name evidence="2" type="ORF">GR328_21485</name>
</gene>
<evidence type="ECO:0000313" key="2">
    <source>
        <dbReference type="EMBL" id="MXQ13984.1"/>
    </source>
</evidence>
<protein>
    <submittedName>
        <fullName evidence="2">Transposase</fullName>
    </submittedName>
</protein>
<dbReference type="AlphaFoldDB" id="A0A7X3SRC1"/>
<sequence>MMLAAPGRPFTEPVNTPNPTRNRIERLLGRLKRFRRIGTRYDQRAICVLATIHLSRVSNSCRMSIQPRSLRPSVSN</sequence>
<evidence type="ECO:0000256" key="1">
    <source>
        <dbReference type="SAM" id="MobiDB-lite"/>
    </source>
</evidence>
<dbReference type="Proteomes" id="UP000436483">
    <property type="component" value="Unassembled WGS sequence"/>
</dbReference>
<accession>A0A7X3SRC1</accession>
<evidence type="ECO:0000313" key="3">
    <source>
        <dbReference type="Proteomes" id="UP000436483"/>
    </source>
</evidence>
<reference evidence="2 3" key="1">
    <citation type="submission" date="2019-12" db="EMBL/GenBank/DDBJ databases">
        <authorList>
            <person name="Yuan C.-G."/>
        </authorList>
    </citation>
    <scope>NUCLEOTIDE SEQUENCE [LARGE SCALE GENOMIC DNA]</scope>
    <source>
        <strain evidence="2 3">KCTC 23863</strain>
    </source>
</reference>
<reference evidence="2 3" key="2">
    <citation type="submission" date="2020-01" db="EMBL/GenBank/DDBJ databases">
        <title>Microvirga sp. nov., an arsenate reduction bacterium isolated from Tibet hotspring sediments.</title>
        <authorList>
            <person name="Xian W.-D."/>
            <person name="Li W.-J."/>
        </authorList>
    </citation>
    <scope>NUCLEOTIDE SEQUENCE [LARGE SCALE GENOMIC DNA]</scope>
    <source>
        <strain evidence="2 3">KCTC 23863</strain>
    </source>
</reference>
<comment type="caution">
    <text evidence="2">The sequence shown here is derived from an EMBL/GenBank/DDBJ whole genome shotgun (WGS) entry which is preliminary data.</text>
</comment>
<name>A0A7X3SRC1_9HYPH</name>